<dbReference type="PANTHER" id="PTHR40275">
    <property type="entry name" value="SSL7038 PROTEIN"/>
    <property type="match status" value="1"/>
</dbReference>
<dbReference type="PANTHER" id="PTHR40275:SF1">
    <property type="entry name" value="SSL7038 PROTEIN"/>
    <property type="match status" value="1"/>
</dbReference>
<dbReference type="EMBL" id="WWCS01000001">
    <property type="protein sequence ID" value="MYN37993.1"/>
    <property type="molecule type" value="Genomic_DNA"/>
</dbReference>
<dbReference type="RefSeq" id="WP_161043183.1">
    <property type="nucleotide sequence ID" value="NZ_WWCS01000001.1"/>
</dbReference>
<sequence>MSTANEIIATDSEFDLDAINSLPEFDAADYIKTEETFLAFVNDFFAEGDPAMIAEALGIAARAKGMTEIANRTGINRESLYKALRGNSQPRLDTIMKVLNAFGLKLVAQPILERTDNQLNL</sequence>
<dbReference type="InterPro" id="IPR014057">
    <property type="entry name" value="HI1420"/>
</dbReference>
<organism evidence="2 3">
    <name type="scientific">Duganella margarita</name>
    <dbReference type="NCBI Taxonomy" id="2692170"/>
    <lineage>
        <taxon>Bacteria</taxon>
        <taxon>Pseudomonadati</taxon>
        <taxon>Pseudomonadota</taxon>
        <taxon>Betaproteobacteria</taxon>
        <taxon>Burkholderiales</taxon>
        <taxon>Oxalobacteraceae</taxon>
        <taxon>Telluria group</taxon>
        <taxon>Duganella</taxon>
    </lineage>
</organism>
<evidence type="ECO:0000313" key="2">
    <source>
        <dbReference type="EMBL" id="MYN37993.1"/>
    </source>
</evidence>
<dbReference type="SUPFAM" id="SSF47413">
    <property type="entry name" value="lambda repressor-like DNA-binding domains"/>
    <property type="match status" value="1"/>
</dbReference>
<keyword evidence="3" id="KW-1185">Reference proteome</keyword>
<gene>
    <name evidence="2" type="ORF">GTP55_01255</name>
</gene>
<dbReference type="Gene3D" id="1.10.260.40">
    <property type="entry name" value="lambda repressor-like DNA-binding domains"/>
    <property type="match status" value="1"/>
</dbReference>
<dbReference type="NCBIfam" id="TIGR02684">
    <property type="entry name" value="dnstrm_HI1420"/>
    <property type="match status" value="1"/>
</dbReference>
<dbReference type="InterPro" id="IPR001387">
    <property type="entry name" value="Cro/C1-type_HTH"/>
</dbReference>
<evidence type="ECO:0000313" key="3">
    <source>
        <dbReference type="Proteomes" id="UP000466332"/>
    </source>
</evidence>
<dbReference type="Proteomes" id="UP000466332">
    <property type="component" value="Unassembled WGS sequence"/>
</dbReference>
<dbReference type="Pfam" id="PF21716">
    <property type="entry name" value="dnstrm_HI1420"/>
    <property type="match status" value="1"/>
</dbReference>
<accession>A0ABW9WAK6</accession>
<dbReference type="CDD" id="cd00093">
    <property type="entry name" value="HTH_XRE"/>
    <property type="match status" value="1"/>
</dbReference>
<evidence type="ECO:0000259" key="1">
    <source>
        <dbReference type="PROSITE" id="PS50943"/>
    </source>
</evidence>
<feature type="domain" description="HTH cro/C1-type" evidence="1">
    <location>
        <begin position="66"/>
        <end position="109"/>
    </location>
</feature>
<proteinExistence type="predicted"/>
<reference evidence="2 3" key="1">
    <citation type="submission" date="2019-12" db="EMBL/GenBank/DDBJ databases">
        <title>Novel species isolated from a subtropical stream in China.</title>
        <authorList>
            <person name="Lu H."/>
        </authorList>
    </citation>
    <scope>NUCLEOTIDE SEQUENCE [LARGE SCALE GENOMIC DNA]</scope>
    <source>
        <strain evidence="2 3">FT109W</strain>
    </source>
</reference>
<name>A0ABW9WAK6_9BURK</name>
<dbReference type="InterPro" id="IPR010982">
    <property type="entry name" value="Lambda_DNA-bd_dom_sf"/>
</dbReference>
<dbReference type="PROSITE" id="PS50943">
    <property type="entry name" value="HTH_CROC1"/>
    <property type="match status" value="1"/>
</dbReference>
<comment type="caution">
    <text evidence="2">The sequence shown here is derived from an EMBL/GenBank/DDBJ whole genome shotgun (WGS) entry which is preliminary data.</text>
</comment>
<protein>
    <submittedName>
        <fullName evidence="2">Addiction module antidote protein</fullName>
    </submittedName>
</protein>